<dbReference type="EMBL" id="QYUK01000011">
    <property type="protein sequence ID" value="RJF86841.1"/>
    <property type="molecule type" value="Genomic_DNA"/>
</dbReference>
<dbReference type="PANTHER" id="PTHR38593">
    <property type="entry name" value="BLR2558 PROTEIN"/>
    <property type="match status" value="1"/>
</dbReference>
<evidence type="ECO:0000313" key="2">
    <source>
        <dbReference type="EMBL" id="RJF86841.1"/>
    </source>
</evidence>
<sequence>MLRGGGQLPAAAAGMPWRRAWRRIEAMRLVSLAALLLLSVSAPLGAQTLMPAAPHIPEGTDEPPPPGTVMLDKAGYVEAAIRIDMFEIEAAKLAIERTRDRAIAAFAERVIRDHDTSAGELRVLAYQGGPVAAPTMTLNTFHNTRLAALRIADDFDRQYLEKQIESNLEAGRLHGGYASAGTDQALRGFAGRAAAMAQAHLEEAEALRVTMGPPS</sequence>
<dbReference type="Proteomes" id="UP000284605">
    <property type="component" value="Unassembled WGS sequence"/>
</dbReference>
<dbReference type="Pfam" id="PF13628">
    <property type="entry name" value="DUF4142"/>
    <property type="match status" value="1"/>
</dbReference>
<protein>
    <submittedName>
        <fullName evidence="2">DUF4142 domain-containing protein</fullName>
    </submittedName>
</protein>
<dbReference type="InterPro" id="IPR012347">
    <property type="entry name" value="Ferritin-like"/>
</dbReference>
<proteinExistence type="predicted"/>
<comment type="caution">
    <text evidence="2">The sequence shown here is derived from an EMBL/GenBank/DDBJ whole genome shotgun (WGS) entry which is preliminary data.</text>
</comment>
<dbReference type="Gene3D" id="1.20.1260.10">
    <property type="match status" value="1"/>
</dbReference>
<accession>A0A418W9Y2</accession>
<dbReference type="AlphaFoldDB" id="A0A418W9Y2"/>
<dbReference type="InterPro" id="IPR025419">
    <property type="entry name" value="DUF4142"/>
</dbReference>
<reference evidence="2 3" key="1">
    <citation type="submission" date="2018-09" db="EMBL/GenBank/DDBJ databases">
        <authorList>
            <person name="Zhu H."/>
        </authorList>
    </citation>
    <scope>NUCLEOTIDE SEQUENCE [LARGE SCALE GENOMIC DNA]</scope>
    <source>
        <strain evidence="2 3">K1W22B-8</strain>
    </source>
</reference>
<keyword evidence="3" id="KW-1185">Reference proteome</keyword>
<evidence type="ECO:0000313" key="3">
    <source>
        <dbReference type="Proteomes" id="UP000284605"/>
    </source>
</evidence>
<evidence type="ECO:0000259" key="1">
    <source>
        <dbReference type="Pfam" id="PF13628"/>
    </source>
</evidence>
<organism evidence="2 3">
    <name type="scientific">Oleomonas cavernae</name>
    <dbReference type="NCBI Taxonomy" id="2320859"/>
    <lineage>
        <taxon>Bacteria</taxon>
        <taxon>Pseudomonadati</taxon>
        <taxon>Pseudomonadota</taxon>
        <taxon>Alphaproteobacteria</taxon>
        <taxon>Acetobacterales</taxon>
        <taxon>Acetobacteraceae</taxon>
        <taxon>Oleomonas</taxon>
    </lineage>
</organism>
<name>A0A418W9Y2_9PROT</name>
<dbReference type="PANTHER" id="PTHR38593:SF1">
    <property type="entry name" value="BLR2558 PROTEIN"/>
    <property type="match status" value="1"/>
</dbReference>
<gene>
    <name evidence="2" type="ORF">D3874_07270</name>
</gene>
<feature type="domain" description="DUF4142" evidence="1">
    <location>
        <begin position="74"/>
        <end position="207"/>
    </location>
</feature>